<evidence type="ECO:0000313" key="2">
    <source>
        <dbReference type="Proteomes" id="UP000789366"/>
    </source>
</evidence>
<dbReference type="Proteomes" id="UP000789366">
    <property type="component" value="Unassembled WGS sequence"/>
</dbReference>
<gene>
    <name evidence="1" type="ORF">SPELUC_LOCUS1691</name>
</gene>
<sequence>MPHISKKQQQINKLSKKKSRFTSQEKTYKVIEVQNESTLRTCEEDENISQKTHEVIEVQNESTLRTCEEDENISQETHEVIEIQNESTLRMCEEDENIVSTNMLLNAEASSNMLLDNKTLNDILLDASASSNILLSQLCKTSSSFTDTASILHICLEDINKQYEQGKMNASFQVAQTLWNKGDYMSRCIRKWSDYYIESGELFSYHQGKHKKSISLFDNKDFLDGCQEWLQQQSPES</sequence>
<evidence type="ECO:0000313" key="1">
    <source>
        <dbReference type="EMBL" id="CAG8470930.1"/>
    </source>
</evidence>
<comment type="caution">
    <text evidence="1">The sequence shown here is derived from an EMBL/GenBank/DDBJ whole genome shotgun (WGS) entry which is preliminary data.</text>
</comment>
<reference evidence="1" key="1">
    <citation type="submission" date="2021-06" db="EMBL/GenBank/DDBJ databases">
        <authorList>
            <person name="Kallberg Y."/>
            <person name="Tangrot J."/>
            <person name="Rosling A."/>
        </authorList>
    </citation>
    <scope>NUCLEOTIDE SEQUENCE</scope>
    <source>
        <strain evidence="1">28 12/20/2015</strain>
    </source>
</reference>
<keyword evidence="2" id="KW-1185">Reference proteome</keyword>
<protein>
    <submittedName>
        <fullName evidence="1">2531_t:CDS:1</fullName>
    </submittedName>
</protein>
<dbReference type="EMBL" id="CAJVPW010000962">
    <property type="protein sequence ID" value="CAG8470930.1"/>
    <property type="molecule type" value="Genomic_DNA"/>
</dbReference>
<organism evidence="1 2">
    <name type="scientific">Cetraspora pellucida</name>
    <dbReference type="NCBI Taxonomy" id="1433469"/>
    <lineage>
        <taxon>Eukaryota</taxon>
        <taxon>Fungi</taxon>
        <taxon>Fungi incertae sedis</taxon>
        <taxon>Mucoromycota</taxon>
        <taxon>Glomeromycotina</taxon>
        <taxon>Glomeromycetes</taxon>
        <taxon>Diversisporales</taxon>
        <taxon>Gigasporaceae</taxon>
        <taxon>Cetraspora</taxon>
    </lineage>
</organism>
<accession>A0ACA9KFV5</accession>
<name>A0ACA9KFV5_9GLOM</name>
<proteinExistence type="predicted"/>